<dbReference type="NCBIfam" id="NF046080">
    <property type="entry name" value="PID_CTERM"/>
    <property type="match status" value="1"/>
</dbReference>
<accession>A0ABP7MPU5</accession>
<evidence type="ECO:0000313" key="3">
    <source>
        <dbReference type="Proteomes" id="UP001499909"/>
    </source>
</evidence>
<sequence>MKNLATTLRLTFATTGMLLLLGGFNLVHAQGPGSGGPRPGATNVPIDGGASLLLAAGGAYGLRRLRRAKRR</sequence>
<evidence type="ECO:0008006" key="4">
    <source>
        <dbReference type="Google" id="ProtNLM"/>
    </source>
</evidence>
<keyword evidence="1" id="KW-1133">Transmembrane helix</keyword>
<evidence type="ECO:0000313" key="2">
    <source>
        <dbReference type="EMBL" id="GAA3926103.1"/>
    </source>
</evidence>
<keyword evidence="1" id="KW-0472">Membrane</keyword>
<proteinExistence type="predicted"/>
<feature type="transmembrane region" description="Helical" evidence="1">
    <location>
        <begin position="45"/>
        <end position="62"/>
    </location>
</feature>
<evidence type="ECO:0000256" key="1">
    <source>
        <dbReference type="SAM" id="Phobius"/>
    </source>
</evidence>
<dbReference type="InterPro" id="IPR058207">
    <property type="entry name" value="PID_CTERM"/>
</dbReference>
<name>A0ABP7MPU5_9BACT</name>
<keyword evidence="1" id="KW-0812">Transmembrane</keyword>
<reference evidence="3" key="1">
    <citation type="journal article" date="2019" name="Int. J. Syst. Evol. Microbiol.">
        <title>The Global Catalogue of Microorganisms (GCM) 10K type strain sequencing project: providing services to taxonomists for standard genome sequencing and annotation.</title>
        <authorList>
            <consortium name="The Broad Institute Genomics Platform"/>
            <consortium name="The Broad Institute Genome Sequencing Center for Infectious Disease"/>
            <person name="Wu L."/>
            <person name="Ma J."/>
        </authorList>
    </citation>
    <scope>NUCLEOTIDE SEQUENCE [LARGE SCALE GENOMIC DNA]</scope>
    <source>
        <strain evidence="3">JCM 17214</strain>
    </source>
</reference>
<keyword evidence="3" id="KW-1185">Reference proteome</keyword>
<dbReference type="RefSeq" id="WP_345110932.1">
    <property type="nucleotide sequence ID" value="NZ_BAABDH010000016.1"/>
</dbReference>
<organism evidence="2 3">
    <name type="scientific">Hymenobacter algoricola</name>
    <dbReference type="NCBI Taxonomy" id="486267"/>
    <lineage>
        <taxon>Bacteria</taxon>
        <taxon>Pseudomonadati</taxon>
        <taxon>Bacteroidota</taxon>
        <taxon>Cytophagia</taxon>
        <taxon>Cytophagales</taxon>
        <taxon>Hymenobacteraceae</taxon>
        <taxon>Hymenobacter</taxon>
    </lineage>
</organism>
<dbReference type="EMBL" id="BAABDH010000016">
    <property type="protein sequence ID" value="GAA3926103.1"/>
    <property type="molecule type" value="Genomic_DNA"/>
</dbReference>
<comment type="caution">
    <text evidence="2">The sequence shown here is derived from an EMBL/GenBank/DDBJ whole genome shotgun (WGS) entry which is preliminary data.</text>
</comment>
<dbReference type="Proteomes" id="UP001499909">
    <property type="component" value="Unassembled WGS sequence"/>
</dbReference>
<gene>
    <name evidence="2" type="ORF">GCM10022406_10050</name>
</gene>
<protein>
    <recommendedName>
        <fullName evidence="4">VPDSG-CTERM sorting domain-containing protein</fullName>
    </recommendedName>
</protein>